<feature type="domain" description="HAMP" evidence="8">
    <location>
        <begin position="227"/>
        <end position="279"/>
    </location>
</feature>
<protein>
    <recommendedName>
        <fullName evidence="11">Methyl-accepting chemotaxis protein</fullName>
    </recommendedName>
</protein>
<dbReference type="InterPro" id="IPR024478">
    <property type="entry name" value="HlyB_4HB_MCP"/>
</dbReference>
<evidence type="ECO:0000313" key="10">
    <source>
        <dbReference type="Proteomes" id="UP001500320"/>
    </source>
</evidence>
<dbReference type="Pfam" id="PF00672">
    <property type="entry name" value="HAMP"/>
    <property type="match status" value="1"/>
</dbReference>
<sequence>MSSFAASSAPAQIARRSLAARCRDLPLTAKIMAAVTAMAAACLLVLTVSVNGLSAADEDASAIYTGGVQPIETLARLHSDVLQVRNLVLNYYMSDAEHRTTNAADIRKLDAAIAKHAEAFTPMTADKAASDRLYADWAAYVKIRDERIMPAADAHDLNAFWDGFNEAAKLNERIDQGFTDLRAAQAKAAAANAADAHDAVTSIATRVGVIGGAGLAAGLGLAWLVARSIVGPLRRVTAVLDSLSQGDLTQRAEVERRDEVGTMAAALSRATDSMRETIGVIHTSAASLGASSRELETVSDRLGDTADGTATQAAQAREAAGAVTENVNALAAASEQMGASIREISASASDAASVASEAVTSAEQATAVVGKLGTSSAEIGDILKVITSIAEQTNLLALNATIEAARAGEAGKGFAVVAGEVKDLAQATAKATEDIAARIDAIQGDTDAAVTAIDAISAVIGRISSYQTTIAAAVEEQTATTGEISRSVSNAAQGVGDIAGGLTAVADAAQDTTEGVTASRQAAEALAAMSAELTGLVTRFRLT</sequence>
<evidence type="ECO:0000256" key="4">
    <source>
        <dbReference type="ARBA" id="ARBA00029447"/>
    </source>
</evidence>
<dbReference type="SMART" id="SM00304">
    <property type="entry name" value="HAMP"/>
    <property type="match status" value="2"/>
</dbReference>
<keyword evidence="2 6" id="KW-1133">Transmembrane helix</keyword>
<dbReference type="PANTHER" id="PTHR32089">
    <property type="entry name" value="METHYL-ACCEPTING CHEMOTAXIS PROTEIN MCPB"/>
    <property type="match status" value="1"/>
</dbReference>
<proteinExistence type="inferred from homology"/>
<dbReference type="SMART" id="SM00283">
    <property type="entry name" value="MA"/>
    <property type="match status" value="1"/>
</dbReference>
<dbReference type="InterPro" id="IPR003660">
    <property type="entry name" value="HAMP_dom"/>
</dbReference>
<keyword evidence="3 5" id="KW-0807">Transducer</keyword>
<comment type="similarity">
    <text evidence="4">Belongs to the methyl-accepting chemotaxis (MCP) protein family.</text>
</comment>
<dbReference type="PROSITE" id="PS50885">
    <property type="entry name" value="HAMP"/>
    <property type="match status" value="1"/>
</dbReference>
<evidence type="ECO:0000256" key="1">
    <source>
        <dbReference type="ARBA" id="ARBA00022692"/>
    </source>
</evidence>
<keyword evidence="1 6" id="KW-0812">Transmembrane</keyword>
<evidence type="ECO:0000256" key="5">
    <source>
        <dbReference type="PROSITE-ProRule" id="PRU00284"/>
    </source>
</evidence>
<evidence type="ECO:0000313" key="9">
    <source>
        <dbReference type="EMBL" id="GAA3141214.1"/>
    </source>
</evidence>
<dbReference type="SUPFAM" id="SSF58104">
    <property type="entry name" value="Methyl-accepting chemotaxis protein (MCP) signaling domain"/>
    <property type="match status" value="1"/>
</dbReference>
<evidence type="ECO:0000259" key="8">
    <source>
        <dbReference type="PROSITE" id="PS50885"/>
    </source>
</evidence>
<organism evidence="9 10">
    <name type="scientific">Planomonospora alba</name>
    <dbReference type="NCBI Taxonomy" id="161354"/>
    <lineage>
        <taxon>Bacteria</taxon>
        <taxon>Bacillati</taxon>
        <taxon>Actinomycetota</taxon>
        <taxon>Actinomycetes</taxon>
        <taxon>Streptosporangiales</taxon>
        <taxon>Streptosporangiaceae</taxon>
        <taxon>Planomonospora</taxon>
    </lineage>
</organism>
<comment type="caution">
    <text evidence="9">The sequence shown here is derived from an EMBL/GenBank/DDBJ whole genome shotgun (WGS) entry which is preliminary data.</text>
</comment>
<dbReference type="Pfam" id="PF12729">
    <property type="entry name" value="4HB_MCP_1"/>
    <property type="match status" value="1"/>
</dbReference>
<dbReference type="Gene3D" id="1.10.287.950">
    <property type="entry name" value="Methyl-accepting chemotaxis protein"/>
    <property type="match status" value="1"/>
</dbReference>
<keyword evidence="6" id="KW-0472">Membrane</keyword>
<dbReference type="CDD" id="cd06225">
    <property type="entry name" value="HAMP"/>
    <property type="match status" value="1"/>
</dbReference>
<evidence type="ECO:0000256" key="6">
    <source>
        <dbReference type="SAM" id="Phobius"/>
    </source>
</evidence>
<reference evidence="10" key="1">
    <citation type="journal article" date="2019" name="Int. J. Syst. Evol. Microbiol.">
        <title>The Global Catalogue of Microorganisms (GCM) 10K type strain sequencing project: providing services to taxonomists for standard genome sequencing and annotation.</title>
        <authorList>
            <consortium name="The Broad Institute Genomics Platform"/>
            <consortium name="The Broad Institute Genome Sequencing Center for Infectious Disease"/>
            <person name="Wu L."/>
            <person name="Ma J."/>
        </authorList>
    </citation>
    <scope>NUCLEOTIDE SEQUENCE [LARGE SCALE GENOMIC DNA]</scope>
    <source>
        <strain evidence="10">JCM 9373</strain>
    </source>
</reference>
<dbReference type="PANTHER" id="PTHR32089:SF112">
    <property type="entry name" value="LYSOZYME-LIKE PROTEIN-RELATED"/>
    <property type="match status" value="1"/>
</dbReference>
<dbReference type="PROSITE" id="PS50111">
    <property type="entry name" value="CHEMOTAXIS_TRANSDUC_2"/>
    <property type="match status" value="1"/>
</dbReference>
<evidence type="ECO:0000256" key="3">
    <source>
        <dbReference type="ARBA" id="ARBA00023224"/>
    </source>
</evidence>
<dbReference type="EMBL" id="BAAAUT010000027">
    <property type="protein sequence ID" value="GAA3141214.1"/>
    <property type="molecule type" value="Genomic_DNA"/>
</dbReference>
<feature type="domain" description="Methyl-accepting transducer" evidence="7">
    <location>
        <begin position="291"/>
        <end position="527"/>
    </location>
</feature>
<name>A0ABP6NCA9_9ACTN</name>
<evidence type="ECO:0008006" key="11">
    <source>
        <dbReference type="Google" id="ProtNLM"/>
    </source>
</evidence>
<feature type="transmembrane region" description="Helical" evidence="6">
    <location>
        <begin position="207"/>
        <end position="226"/>
    </location>
</feature>
<feature type="transmembrane region" description="Helical" evidence="6">
    <location>
        <begin position="29"/>
        <end position="48"/>
    </location>
</feature>
<dbReference type="InterPro" id="IPR004089">
    <property type="entry name" value="MCPsignal_dom"/>
</dbReference>
<keyword evidence="10" id="KW-1185">Reference proteome</keyword>
<accession>A0ABP6NCA9</accession>
<dbReference type="InterPro" id="IPR004090">
    <property type="entry name" value="Chemotax_Me-accpt_rcpt"/>
</dbReference>
<evidence type="ECO:0000256" key="2">
    <source>
        <dbReference type="ARBA" id="ARBA00022989"/>
    </source>
</evidence>
<dbReference type="PRINTS" id="PR00260">
    <property type="entry name" value="CHEMTRNSDUCR"/>
</dbReference>
<gene>
    <name evidence="9" type="ORF">GCM10010466_35280</name>
</gene>
<dbReference type="Proteomes" id="UP001500320">
    <property type="component" value="Unassembled WGS sequence"/>
</dbReference>
<dbReference type="Pfam" id="PF00015">
    <property type="entry name" value="MCPsignal"/>
    <property type="match status" value="1"/>
</dbReference>
<evidence type="ECO:0000259" key="7">
    <source>
        <dbReference type="PROSITE" id="PS50111"/>
    </source>
</evidence>